<dbReference type="Gene3D" id="1.10.260.40">
    <property type="entry name" value="lambda repressor-like DNA-binding domains"/>
    <property type="match status" value="1"/>
</dbReference>
<dbReference type="AlphaFoldDB" id="A0A841QFI7"/>
<accession>A0A841QFI7</accession>
<evidence type="ECO:0000313" key="1">
    <source>
        <dbReference type="EMBL" id="MBB6456953.1"/>
    </source>
</evidence>
<dbReference type="GO" id="GO:0003677">
    <property type="term" value="F:DNA binding"/>
    <property type="evidence" value="ECO:0007669"/>
    <property type="project" value="InterPro"/>
</dbReference>
<comment type="caution">
    <text evidence="1">The sequence shown here is derived from an EMBL/GenBank/DDBJ whole genome shotgun (WGS) entry which is preliminary data.</text>
</comment>
<dbReference type="Proteomes" id="UP000578000">
    <property type="component" value="Unassembled WGS sequence"/>
</dbReference>
<protein>
    <recommendedName>
        <fullName evidence="3">HTH cro/C1-type domain-containing protein</fullName>
    </recommendedName>
</protein>
<keyword evidence="2" id="KW-1185">Reference proteome</keyword>
<gene>
    <name evidence="1" type="ORF">HNR55_001536</name>
</gene>
<reference evidence="1 2" key="1">
    <citation type="submission" date="2020-08" db="EMBL/GenBank/DDBJ databases">
        <title>Genomic Encyclopedia of Type Strains, Phase IV (KMG-IV): sequencing the most valuable type-strain genomes for metagenomic binning, comparative biology and taxonomic classification.</title>
        <authorList>
            <person name="Goeker M."/>
        </authorList>
    </citation>
    <scope>NUCLEOTIDE SEQUENCE [LARGE SCALE GENOMIC DNA]</scope>
    <source>
        <strain evidence="1 2">DSM 4491</strain>
    </source>
</reference>
<dbReference type="SUPFAM" id="SSF47413">
    <property type="entry name" value="lambda repressor-like DNA-binding domains"/>
    <property type="match status" value="1"/>
</dbReference>
<organism evidence="1 2">
    <name type="scientific">Acetobacter lovaniensis</name>
    <dbReference type="NCBI Taxonomy" id="104100"/>
    <lineage>
        <taxon>Bacteria</taxon>
        <taxon>Pseudomonadati</taxon>
        <taxon>Pseudomonadota</taxon>
        <taxon>Alphaproteobacteria</taxon>
        <taxon>Acetobacterales</taxon>
        <taxon>Acetobacteraceae</taxon>
        <taxon>Acetobacter</taxon>
    </lineage>
</organism>
<name>A0A841QFI7_9PROT</name>
<proteinExistence type="predicted"/>
<dbReference type="EMBL" id="JACHIE010000005">
    <property type="protein sequence ID" value="MBB6456953.1"/>
    <property type="molecule type" value="Genomic_DNA"/>
</dbReference>
<sequence length="113" mass="12247">MNMQGELSASHGSIFAHCAKLIQTHFAKLCLIKFSHSAKKSDMDIRAYLRGEKITLSSMAKELGCSVTTLHGYASGRRSVPLRIVLKVEELSGGQVKPADWLFEAGKNNGVAA</sequence>
<evidence type="ECO:0000313" key="2">
    <source>
        <dbReference type="Proteomes" id="UP000578000"/>
    </source>
</evidence>
<dbReference type="RefSeq" id="WP_166112910.1">
    <property type="nucleotide sequence ID" value="NZ_BAABDB010000040.1"/>
</dbReference>
<dbReference type="InterPro" id="IPR010982">
    <property type="entry name" value="Lambda_DNA-bd_dom_sf"/>
</dbReference>
<evidence type="ECO:0008006" key="3">
    <source>
        <dbReference type="Google" id="ProtNLM"/>
    </source>
</evidence>